<dbReference type="InterPro" id="IPR035243">
    <property type="entry name" value="TamA_POTRA_Dom_1"/>
</dbReference>
<proteinExistence type="predicted"/>
<protein>
    <recommendedName>
        <fullName evidence="2">TamA POTRA domain-containing protein</fullName>
    </recommendedName>
</protein>
<evidence type="ECO:0000259" key="2">
    <source>
        <dbReference type="Pfam" id="PF17243"/>
    </source>
</evidence>
<evidence type="ECO:0000256" key="1">
    <source>
        <dbReference type="SAM" id="SignalP"/>
    </source>
</evidence>
<feature type="signal peptide" evidence="1">
    <location>
        <begin position="1"/>
        <end position="23"/>
    </location>
</feature>
<reference evidence="3 4" key="1">
    <citation type="submission" date="2019-03" db="EMBL/GenBank/DDBJ databases">
        <authorList>
            <consortium name="Pathogen Informatics"/>
        </authorList>
    </citation>
    <scope>NUCLEOTIDE SEQUENCE [LARGE SCALE GENOMIC DNA]</scope>
    <source>
        <strain evidence="3 4">NCTC12282</strain>
    </source>
</reference>
<dbReference type="Pfam" id="PF17243">
    <property type="entry name" value="POTRA_TamA_1"/>
    <property type="match status" value="1"/>
</dbReference>
<evidence type="ECO:0000313" key="3">
    <source>
        <dbReference type="EMBL" id="VFS47081.1"/>
    </source>
</evidence>
<feature type="domain" description="TamA POTRA" evidence="2">
    <location>
        <begin position="27"/>
        <end position="102"/>
    </location>
</feature>
<dbReference type="Gene3D" id="3.10.20.310">
    <property type="entry name" value="membrane protein fhac"/>
    <property type="match status" value="2"/>
</dbReference>
<evidence type="ECO:0000313" key="4">
    <source>
        <dbReference type="Proteomes" id="UP000373449"/>
    </source>
</evidence>
<accession>A0A484ZHD0</accession>
<sequence>MPRTRYRMSPLLLLFVAVSSAKTADLSLDVKGLSGDLEQNVRALLSTIPDDEIANTPRFTRRVDDEIRRGLRAKGYYDPEIRFEVVKPALALKPVLTAIVEPGDPVRIEETRINIEGQAREDEAYIQLLKTGVPPDGTILDHGTYDSFKSSLTGLAIRRAILMLISLKASWA</sequence>
<gene>
    <name evidence="3" type="ORF">NCTC12282_02015</name>
</gene>
<keyword evidence="1" id="KW-0732">Signal</keyword>
<feature type="chain" id="PRO_5019781734" description="TamA POTRA domain-containing protein" evidence="1">
    <location>
        <begin position="24"/>
        <end position="172"/>
    </location>
</feature>
<dbReference type="Proteomes" id="UP000373449">
    <property type="component" value="Unassembled WGS sequence"/>
</dbReference>
<dbReference type="EMBL" id="CAADJA010000002">
    <property type="protein sequence ID" value="VFS47081.1"/>
    <property type="molecule type" value="Genomic_DNA"/>
</dbReference>
<dbReference type="AlphaFoldDB" id="A0A484ZHD0"/>
<organism evidence="3 4">
    <name type="scientific">Budvicia aquatica</name>
    <dbReference type="NCBI Taxonomy" id="82979"/>
    <lineage>
        <taxon>Bacteria</taxon>
        <taxon>Pseudomonadati</taxon>
        <taxon>Pseudomonadota</taxon>
        <taxon>Gammaproteobacteria</taxon>
        <taxon>Enterobacterales</taxon>
        <taxon>Budviciaceae</taxon>
        <taxon>Budvicia</taxon>
    </lineage>
</organism>
<name>A0A484ZHD0_9GAMM</name>